<feature type="binding site" evidence="11">
    <location>
        <position position="72"/>
    </location>
    <ligand>
        <name>Na(+)</name>
        <dbReference type="ChEBI" id="CHEBI:29101"/>
        <note>structural</note>
    </ligand>
</feature>
<comment type="subcellular location">
    <subcellularLocation>
        <location evidence="1 11">Cell membrane</location>
        <topology evidence="1 11">Multi-pass membrane protein</topology>
    </subcellularLocation>
</comment>
<keyword evidence="13" id="KW-1185">Reference proteome</keyword>
<evidence type="ECO:0000256" key="1">
    <source>
        <dbReference type="ARBA" id="ARBA00004651"/>
    </source>
</evidence>
<comment type="similarity">
    <text evidence="9 11">Belongs to the fluoride channel Fluc/FEX (TC 1.A.43) family.</text>
</comment>
<evidence type="ECO:0000256" key="8">
    <source>
        <dbReference type="ARBA" id="ARBA00023303"/>
    </source>
</evidence>
<keyword evidence="11" id="KW-0915">Sodium</keyword>
<dbReference type="RefSeq" id="WP_089322827.1">
    <property type="nucleotide sequence ID" value="NZ_FZOB01000004.1"/>
</dbReference>
<keyword evidence="11" id="KW-0813">Transport</keyword>
<feature type="transmembrane region" description="Helical" evidence="11">
    <location>
        <begin position="30"/>
        <end position="53"/>
    </location>
</feature>
<dbReference type="GO" id="GO:0062054">
    <property type="term" value="F:fluoride channel activity"/>
    <property type="evidence" value="ECO:0007669"/>
    <property type="project" value="UniProtKB-UniRule"/>
</dbReference>
<feature type="transmembrane region" description="Helical" evidence="11">
    <location>
        <begin position="65"/>
        <end position="82"/>
    </location>
</feature>
<dbReference type="GO" id="GO:0046872">
    <property type="term" value="F:metal ion binding"/>
    <property type="evidence" value="ECO:0007669"/>
    <property type="project" value="UniProtKB-KW"/>
</dbReference>
<evidence type="ECO:0000256" key="6">
    <source>
        <dbReference type="ARBA" id="ARBA00023065"/>
    </source>
</evidence>
<feature type="transmembrane region" description="Helical" evidence="11">
    <location>
        <begin position="5"/>
        <end position="24"/>
    </location>
</feature>
<keyword evidence="8 11" id="KW-0407">Ion channel</keyword>
<dbReference type="EMBL" id="FZOB01000004">
    <property type="protein sequence ID" value="SNR72864.1"/>
    <property type="molecule type" value="Genomic_DNA"/>
</dbReference>
<proteinExistence type="inferred from homology"/>
<dbReference type="GO" id="GO:0140114">
    <property type="term" value="P:cellular detoxification of fluoride"/>
    <property type="evidence" value="ECO:0007669"/>
    <property type="project" value="UniProtKB-UniRule"/>
</dbReference>
<keyword evidence="11" id="KW-0479">Metal-binding</keyword>
<dbReference type="InterPro" id="IPR003691">
    <property type="entry name" value="FluC"/>
</dbReference>
<comment type="catalytic activity">
    <reaction evidence="10">
        <text>fluoride(in) = fluoride(out)</text>
        <dbReference type="Rhea" id="RHEA:76159"/>
        <dbReference type="ChEBI" id="CHEBI:17051"/>
    </reaction>
    <physiologicalReaction direction="left-to-right" evidence="10">
        <dbReference type="Rhea" id="RHEA:76160"/>
    </physiologicalReaction>
</comment>
<dbReference type="GO" id="GO:0005886">
    <property type="term" value="C:plasma membrane"/>
    <property type="evidence" value="ECO:0007669"/>
    <property type="project" value="UniProtKB-SubCell"/>
</dbReference>
<evidence type="ECO:0000256" key="9">
    <source>
        <dbReference type="ARBA" id="ARBA00035120"/>
    </source>
</evidence>
<keyword evidence="4 11" id="KW-0812">Transmembrane</keyword>
<dbReference type="PANTHER" id="PTHR28259">
    <property type="entry name" value="FLUORIDE EXPORT PROTEIN 1-RELATED"/>
    <property type="match status" value="1"/>
</dbReference>
<keyword evidence="3" id="KW-0997">Cell inner membrane</keyword>
<comment type="activity regulation">
    <text evidence="11">Na(+) is not transported, but it plays an essential structural role and its presence is essential for fluoride channel function.</text>
</comment>
<sequence>MILFYIGAGGFIGAICRFLIAGAVQRAAGGMFPVGTLTVNVLGSFIIGILAMLFQDLIAPEWKGFFITGFLGALTTFSSFSYETVSLFQEGLVVQAVLNILLNVFLCLCATVFGMFLYTRVVKVL</sequence>
<dbReference type="Proteomes" id="UP000198405">
    <property type="component" value="Unassembled WGS sequence"/>
</dbReference>
<accession>A0A238YQC8</accession>
<evidence type="ECO:0000313" key="12">
    <source>
        <dbReference type="EMBL" id="SNR72864.1"/>
    </source>
</evidence>
<evidence type="ECO:0000256" key="4">
    <source>
        <dbReference type="ARBA" id="ARBA00022692"/>
    </source>
</evidence>
<evidence type="ECO:0000256" key="3">
    <source>
        <dbReference type="ARBA" id="ARBA00022519"/>
    </source>
</evidence>
<organism evidence="12 13">
    <name type="scientific">Desulfurobacterium atlanticum</name>
    <dbReference type="NCBI Taxonomy" id="240169"/>
    <lineage>
        <taxon>Bacteria</taxon>
        <taxon>Pseudomonadati</taxon>
        <taxon>Aquificota</taxon>
        <taxon>Aquificia</taxon>
        <taxon>Desulfurobacteriales</taxon>
        <taxon>Desulfurobacteriaceae</taxon>
        <taxon>Desulfurobacterium</taxon>
    </lineage>
</organism>
<dbReference type="AlphaFoldDB" id="A0A238YQC8"/>
<keyword evidence="6 11" id="KW-0406">Ion transport</keyword>
<comment type="function">
    <text evidence="11">Fluoride-specific ion channel. Important for reducing fluoride concentration in the cell, thus reducing its toxicity.</text>
</comment>
<evidence type="ECO:0000256" key="2">
    <source>
        <dbReference type="ARBA" id="ARBA00022475"/>
    </source>
</evidence>
<reference evidence="13" key="1">
    <citation type="submission" date="2017-06" db="EMBL/GenBank/DDBJ databases">
        <authorList>
            <person name="Varghese N."/>
            <person name="Submissions S."/>
        </authorList>
    </citation>
    <scope>NUCLEOTIDE SEQUENCE [LARGE SCALE GENOMIC DNA]</scope>
    <source>
        <strain evidence="13">DSM 15668</strain>
    </source>
</reference>
<evidence type="ECO:0000256" key="7">
    <source>
        <dbReference type="ARBA" id="ARBA00023136"/>
    </source>
</evidence>
<dbReference type="HAMAP" id="MF_00454">
    <property type="entry name" value="FluC"/>
    <property type="match status" value="1"/>
</dbReference>
<feature type="binding site" evidence="11">
    <location>
        <position position="75"/>
    </location>
    <ligand>
        <name>Na(+)</name>
        <dbReference type="ChEBI" id="CHEBI:29101"/>
        <note>structural</note>
    </ligand>
</feature>
<dbReference type="NCBIfam" id="TIGR00494">
    <property type="entry name" value="crcB"/>
    <property type="match status" value="1"/>
</dbReference>
<evidence type="ECO:0000256" key="10">
    <source>
        <dbReference type="ARBA" id="ARBA00035585"/>
    </source>
</evidence>
<keyword evidence="5 11" id="KW-1133">Transmembrane helix</keyword>
<keyword evidence="2 11" id="KW-1003">Cell membrane</keyword>
<gene>
    <name evidence="11" type="primary">fluC</name>
    <name evidence="11" type="synonym">crcB</name>
    <name evidence="12" type="ORF">SAMN06265340_10475</name>
</gene>
<evidence type="ECO:0000256" key="11">
    <source>
        <dbReference type="HAMAP-Rule" id="MF_00454"/>
    </source>
</evidence>
<feature type="transmembrane region" description="Helical" evidence="11">
    <location>
        <begin position="94"/>
        <end position="118"/>
    </location>
</feature>
<protein>
    <recommendedName>
        <fullName evidence="11">Fluoride-specific ion channel FluC</fullName>
    </recommendedName>
</protein>
<dbReference type="OrthoDB" id="9815830at2"/>
<dbReference type="Pfam" id="PF02537">
    <property type="entry name" value="CRCB"/>
    <property type="match status" value="1"/>
</dbReference>
<name>A0A238YQC8_9BACT</name>
<evidence type="ECO:0000256" key="5">
    <source>
        <dbReference type="ARBA" id="ARBA00022989"/>
    </source>
</evidence>
<evidence type="ECO:0000313" key="13">
    <source>
        <dbReference type="Proteomes" id="UP000198405"/>
    </source>
</evidence>
<dbReference type="PANTHER" id="PTHR28259:SF1">
    <property type="entry name" value="FLUORIDE EXPORT PROTEIN 1-RELATED"/>
    <property type="match status" value="1"/>
</dbReference>
<keyword evidence="7 11" id="KW-0472">Membrane</keyword>